<evidence type="ECO:0000256" key="5">
    <source>
        <dbReference type="ARBA" id="ARBA00022741"/>
    </source>
</evidence>
<dbReference type="Pfam" id="PF00480">
    <property type="entry name" value="ROK"/>
    <property type="match status" value="1"/>
</dbReference>
<dbReference type="InterPro" id="IPR051804">
    <property type="entry name" value="Carb_Metab_Reg_Kinase/Isom"/>
</dbReference>
<comment type="cofactor">
    <cofactor evidence="1">
        <name>Mg(2+)</name>
        <dbReference type="ChEBI" id="CHEBI:18420"/>
    </cofactor>
</comment>
<dbReference type="FunFam" id="3.30.420.40:FF:000153">
    <property type="entry name" value="Putative fructokinase"/>
    <property type="match status" value="1"/>
</dbReference>
<evidence type="ECO:0000313" key="14">
    <source>
        <dbReference type="Proteomes" id="UP000234335"/>
    </source>
</evidence>
<dbReference type="SUPFAM" id="SSF53067">
    <property type="entry name" value="Actin-like ATPase domain"/>
    <property type="match status" value="1"/>
</dbReference>
<name>A0A2I1M6G2_9FIRM</name>
<keyword evidence="10" id="KW-0119">Carbohydrate metabolism</keyword>
<keyword evidence="6 13" id="KW-0418">Kinase</keyword>
<dbReference type="RefSeq" id="WP_101540712.1">
    <property type="nucleotide sequence ID" value="NZ_PKGS01000006.1"/>
</dbReference>
<evidence type="ECO:0000256" key="8">
    <source>
        <dbReference type="ARBA" id="ARBA00022840"/>
    </source>
</evidence>
<dbReference type="Proteomes" id="UP000234335">
    <property type="component" value="Unassembled WGS sequence"/>
</dbReference>
<evidence type="ECO:0000313" key="13">
    <source>
        <dbReference type="EMBL" id="PKZ15694.1"/>
    </source>
</evidence>
<keyword evidence="14" id="KW-1185">Reference proteome</keyword>
<accession>A0A2I1M6G2</accession>
<reference evidence="13 14" key="1">
    <citation type="submission" date="2017-12" db="EMBL/GenBank/DDBJ databases">
        <title>Phylogenetic diversity of female urinary microbiome.</title>
        <authorList>
            <person name="Thomas-White K."/>
            <person name="Wolfe A.J."/>
        </authorList>
    </citation>
    <scope>NUCLEOTIDE SEQUENCE [LARGE SCALE GENOMIC DNA]</scope>
    <source>
        <strain evidence="13 14">UMB0119</strain>
    </source>
</reference>
<evidence type="ECO:0000256" key="4">
    <source>
        <dbReference type="ARBA" id="ARBA00022723"/>
    </source>
</evidence>
<evidence type="ECO:0000256" key="1">
    <source>
        <dbReference type="ARBA" id="ARBA00001946"/>
    </source>
</evidence>
<keyword evidence="4" id="KW-0479">Metal-binding</keyword>
<keyword evidence="5" id="KW-0547">Nucleotide-binding</keyword>
<dbReference type="AlphaFoldDB" id="A0A2I1M6G2"/>
<gene>
    <name evidence="13" type="ORF">CYJ34_07790</name>
</gene>
<dbReference type="GO" id="GO:0046872">
    <property type="term" value="F:metal ion binding"/>
    <property type="evidence" value="ECO:0007669"/>
    <property type="project" value="UniProtKB-KW"/>
</dbReference>
<evidence type="ECO:0000256" key="7">
    <source>
        <dbReference type="ARBA" id="ARBA00022833"/>
    </source>
</evidence>
<dbReference type="EMBL" id="PKGS01000006">
    <property type="protein sequence ID" value="PKZ15694.1"/>
    <property type="molecule type" value="Genomic_DNA"/>
</dbReference>
<evidence type="ECO:0000256" key="3">
    <source>
        <dbReference type="ARBA" id="ARBA00022679"/>
    </source>
</evidence>
<comment type="caution">
    <text evidence="13">The sequence shown here is derived from an EMBL/GenBank/DDBJ whole genome shotgun (WGS) entry which is preliminary data.</text>
</comment>
<evidence type="ECO:0000256" key="10">
    <source>
        <dbReference type="ARBA" id="ARBA00023277"/>
    </source>
</evidence>
<dbReference type="GO" id="GO:0008865">
    <property type="term" value="F:fructokinase activity"/>
    <property type="evidence" value="ECO:0007669"/>
    <property type="project" value="UniProtKB-EC"/>
</dbReference>
<sequence>MYGSIELGGTKIRCAIFDENGKIIKEIRIKTEDPNKNLEKISDFFKTEKIKSIGVGAFGPIDLDKDSKSYGYILSTPKKLWRNFDLVGTLKNNLDIPIKLTTDVGASGIGEFFLGAAKNKKSSLYLTIGTGIGGSFIVDGKIVEGFSHPEMGHIEISREIDDNFKSVCDYHNSCFEGLCSGPAIEKRAGSKGEELDIDDPAFLITARYIAKALYTYTAILRPHIIIIGGGVANKEGMIEKIREEFDKIKGEYLILPSSEEYIVFPDLGNEAGLIGGYILAKEEYEKGDF</sequence>
<evidence type="ECO:0000256" key="9">
    <source>
        <dbReference type="ARBA" id="ARBA00022842"/>
    </source>
</evidence>
<dbReference type="InterPro" id="IPR043129">
    <property type="entry name" value="ATPase_NBD"/>
</dbReference>
<evidence type="ECO:0000256" key="6">
    <source>
        <dbReference type="ARBA" id="ARBA00022777"/>
    </source>
</evidence>
<dbReference type="EC" id="2.7.1.4" evidence="11"/>
<keyword evidence="9" id="KW-0460">Magnesium</keyword>
<dbReference type="CDD" id="cd24067">
    <property type="entry name" value="ASKHA_NBD_ROK_BsFRK-like"/>
    <property type="match status" value="1"/>
</dbReference>
<dbReference type="Gene3D" id="3.30.420.40">
    <property type="match status" value="2"/>
</dbReference>
<evidence type="ECO:0000256" key="12">
    <source>
        <dbReference type="ARBA" id="ARBA00048451"/>
    </source>
</evidence>
<proteinExistence type="inferred from homology"/>
<evidence type="ECO:0000256" key="2">
    <source>
        <dbReference type="ARBA" id="ARBA00006479"/>
    </source>
</evidence>
<keyword evidence="3" id="KW-0808">Transferase</keyword>
<dbReference type="PANTHER" id="PTHR42742:SF3">
    <property type="entry name" value="FRUCTOKINASE"/>
    <property type="match status" value="1"/>
</dbReference>
<protein>
    <recommendedName>
        <fullName evidence="11">fructokinase</fullName>
        <ecNumber evidence="11">2.7.1.4</ecNumber>
    </recommendedName>
</protein>
<dbReference type="GO" id="GO:0005524">
    <property type="term" value="F:ATP binding"/>
    <property type="evidence" value="ECO:0007669"/>
    <property type="project" value="UniProtKB-KW"/>
</dbReference>
<keyword evidence="7" id="KW-0862">Zinc</keyword>
<organism evidence="13 14">
    <name type="scientific">Anaerococcus octavius</name>
    <dbReference type="NCBI Taxonomy" id="54007"/>
    <lineage>
        <taxon>Bacteria</taxon>
        <taxon>Bacillati</taxon>
        <taxon>Bacillota</taxon>
        <taxon>Tissierellia</taxon>
        <taxon>Tissierellales</taxon>
        <taxon>Peptoniphilaceae</taxon>
        <taxon>Anaerococcus</taxon>
    </lineage>
</organism>
<dbReference type="InterPro" id="IPR000600">
    <property type="entry name" value="ROK"/>
</dbReference>
<keyword evidence="8" id="KW-0067">ATP-binding</keyword>
<comment type="similarity">
    <text evidence="2">Belongs to the ROK (NagC/XylR) family.</text>
</comment>
<evidence type="ECO:0000256" key="11">
    <source>
        <dbReference type="ARBA" id="ARBA00038887"/>
    </source>
</evidence>
<comment type="catalytic activity">
    <reaction evidence="12">
        <text>D-fructose + ATP = D-fructose 6-phosphate + ADP + H(+)</text>
        <dbReference type="Rhea" id="RHEA:16125"/>
        <dbReference type="ChEBI" id="CHEBI:15378"/>
        <dbReference type="ChEBI" id="CHEBI:30616"/>
        <dbReference type="ChEBI" id="CHEBI:37721"/>
        <dbReference type="ChEBI" id="CHEBI:61527"/>
        <dbReference type="ChEBI" id="CHEBI:456216"/>
        <dbReference type="EC" id="2.7.1.4"/>
    </reaction>
</comment>
<dbReference type="PANTHER" id="PTHR42742">
    <property type="entry name" value="TRANSCRIPTIONAL REPRESSOR MPRA"/>
    <property type="match status" value="1"/>
</dbReference>